<feature type="region of interest" description="Disordered" evidence="2">
    <location>
        <begin position="818"/>
        <end position="902"/>
    </location>
</feature>
<keyword evidence="3" id="KW-1133">Transmembrane helix</keyword>
<feature type="transmembrane region" description="Helical" evidence="3">
    <location>
        <begin position="121"/>
        <end position="152"/>
    </location>
</feature>
<comment type="similarity">
    <text evidence="1">Belongs to the sorting nexin family.</text>
</comment>
<feature type="domain" description="PXA" evidence="4">
    <location>
        <begin position="199"/>
        <end position="377"/>
    </location>
</feature>
<evidence type="ECO:0000259" key="4">
    <source>
        <dbReference type="PROSITE" id="PS51207"/>
    </source>
</evidence>
<keyword evidence="3" id="KW-0472">Membrane</keyword>
<dbReference type="InterPro" id="IPR013937">
    <property type="entry name" value="Sorting_nexin_C"/>
</dbReference>
<dbReference type="Pfam" id="PF02194">
    <property type="entry name" value="PXA"/>
    <property type="match status" value="1"/>
</dbReference>
<dbReference type="EMBL" id="JAVHNQ010000002">
    <property type="protein sequence ID" value="KAK6355047.1"/>
    <property type="molecule type" value="Genomic_DNA"/>
</dbReference>
<feature type="compositionally biased region" description="Polar residues" evidence="2">
    <location>
        <begin position="511"/>
        <end position="522"/>
    </location>
</feature>
<protein>
    <recommendedName>
        <fullName evidence="4">PXA domain-containing protein</fullName>
    </recommendedName>
</protein>
<feature type="compositionally biased region" description="Polar residues" evidence="2">
    <location>
        <begin position="840"/>
        <end position="851"/>
    </location>
</feature>
<feature type="region of interest" description="Disordered" evidence="2">
    <location>
        <begin position="160"/>
        <end position="180"/>
    </location>
</feature>
<sequence length="1124" mass="122509">MPLDTAEAAAGSQLAPSTLPTAAEDSLLGQDEDADATPRVGAETPSRLPDAVGENGHIDLNHTNGDLNHANGNIDNKASITSDPIADELPPSESKLSTEESVSPWIDKLLVEISIASDKSLIYGLSVLAVIMSVLLGKIGLLIVGTILGAILHASIQNKGGTGYSKKPKIRDRGSDEEEKETKKLVKQDDSHADFSSLNPKIASALDELCNAIVKDCINSWYTNIIPDDSSFPATCHQHLTQSFLRVSNRLGEKRPAEIFISTVANMSETVIIFMQELSQALNSTRDIKTGIQTYIRKNRDSSLSIMLNRGYQRRELGYCAKEIVEQYAPEDLKVCEPVVMFLRHVLRSTVLSNMVEKFSDPEFINEWIIYLFEYKESTGPSKEGVGAVLQAFDRSVAGAAQTSLPAVSTIATSDPEFAAQSPPGSSIKEEFDAVAQALGETVGKDAQRALPRVSTAILPDTQFMTQSPTQSPIRSQPQSLSQSPTVRKENLPTFPAQTNGVNGTHHHSESVQYESIPNGKTSLDGRRSLDSTSDGRNQSRTQSRTQSQNQSPVDVQSHSPLGGSLKRNSSNASSRVSLSEMSMTPYKTSSESSRSGLDNGEHSKRVGVNLLNARVTVLDTGPAFNPPRVLKSKPKTPFMIQIEPLDAAGWIVMKNYQDFEVLHDTLIKLAGPTGSTKYKLAYTEGLPSWKERTVDELVALLELFLRIALSEEGLAGSETLYKWFQKDEVRREREKQERIENSVFWRSGAQIENMGKNVLGAITKAPQSASEGGKAFLGGIKKALTSQTPVQTPGAERENGRSPFAFIKQNISRSTLIGGDDSTISEKSSISLDRDDASITGSQAPTQNRGRFSLRIDFPRSFTIGDSNPPLPPRRSASATRSKTSSYQPLNGADDSQLARPPSLLEEQVDGTGEATLTFDPADPQFNGISLPPPPSEIDNVTAASTTAAYEGISEQETQIVLEIMFSIINELYGLSTAWMIRRSFLNIAKSVMLLPGNSTLSNMRNMIQADVLEANTSPEAISDYVRQVRKNSLPTAAESEEWEKTHTPRTAEEKEELRRRARKVLSESLPQGLTALLGVNQTKEALSQLFDALQERDVARGLWTSLLAKAVQVLCADGEGVY</sequence>
<proteinExistence type="inferred from homology"/>
<feature type="compositionally biased region" description="Polar residues" evidence="2">
    <location>
        <begin position="581"/>
        <end position="597"/>
    </location>
</feature>
<dbReference type="AlphaFoldDB" id="A0AAV9V8I0"/>
<accession>A0AAV9V8I0</accession>
<comment type="caution">
    <text evidence="5">The sequence shown here is derived from an EMBL/GenBank/DDBJ whole genome shotgun (WGS) entry which is preliminary data.</text>
</comment>
<dbReference type="PANTHER" id="PTHR22775:SF47">
    <property type="entry name" value="MEIOTICALLY UP-REGULATED GENE 122 PROTEIN"/>
    <property type="match status" value="1"/>
</dbReference>
<dbReference type="PANTHER" id="PTHR22775">
    <property type="entry name" value="SORTING NEXIN"/>
    <property type="match status" value="1"/>
</dbReference>
<dbReference type="InterPro" id="IPR003114">
    <property type="entry name" value="Phox_assoc"/>
</dbReference>
<feature type="region of interest" description="Disordered" evidence="2">
    <location>
        <begin position="916"/>
        <end position="937"/>
    </location>
</feature>
<feature type="compositionally biased region" description="Polar residues" evidence="2">
    <location>
        <begin position="61"/>
        <end position="82"/>
    </location>
</feature>
<dbReference type="SMART" id="SM00313">
    <property type="entry name" value="PXA"/>
    <property type="match status" value="1"/>
</dbReference>
<dbReference type="PROSITE" id="PS51207">
    <property type="entry name" value="PXA"/>
    <property type="match status" value="1"/>
</dbReference>
<feature type="compositionally biased region" description="Low complexity" evidence="2">
    <location>
        <begin position="537"/>
        <end position="552"/>
    </location>
</feature>
<evidence type="ECO:0000256" key="1">
    <source>
        <dbReference type="ARBA" id="ARBA00010883"/>
    </source>
</evidence>
<dbReference type="SUPFAM" id="SSF64268">
    <property type="entry name" value="PX domain"/>
    <property type="match status" value="1"/>
</dbReference>
<organism evidence="5 6">
    <name type="scientific">Orbilia brochopaga</name>
    <dbReference type="NCBI Taxonomy" id="3140254"/>
    <lineage>
        <taxon>Eukaryota</taxon>
        <taxon>Fungi</taxon>
        <taxon>Dikarya</taxon>
        <taxon>Ascomycota</taxon>
        <taxon>Pezizomycotina</taxon>
        <taxon>Orbiliomycetes</taxon>
        <taxon>Orbiliales</taxon>
        <taxon>Orbiliaceae</taxon>
        <taxon>Orbilia</taxon>
    </lineage>
</organism>
<dbReference type="GO" id="GO:0035091">
    <property type="term" value="F:phosphatidylinositol binding"/>
    <property type="evidence" value="ECO:0007669"/>
    <property type="project" value="InterPro"/>
</dbReference>
<evidence type="ECO:0000256" key="2">
    <source>
        <dbReference type="SAM" id="MobiDB-lite"/>
    </source>
</evidence>
<dbReference type="CDD" id="cd06093">
    <property type="entry name" value="PX_domain"/>
    <property type="match status" value="1"/>
</dbReference>
<reference evidence="5 6" key="1">
    <citation type="submission" date="2019-10" db="EMBL/GenBank/DDBJ databases">
        <authorList>
            <person name="Palmer J.M."/>
        </authorList>
    </citation>
    <scope>NUCLEOTIDE SEQUENCE [LARGE SCALE GENOMIC DNA]</scope>
    <source>
        <strain evidence="5 6">TWF696</strain>
    </source>
</reference>
<feature type="compositionally biased region" description="Low complexity" evidence="2">
    <location>
        <begin position="568"/>
        <end position="580"/>
    </location>
</feature>
<evidence type="ECO:0000313" key="5">
    <source>
        <dbReference type="EMBL" id="KAK6355047.1"/>
    </source>
</evidence>
<feature type="region of interest" description="Disordered" evidence="2">
    <location>
        <begin position="1"/>
        <end position="98"/>
    </location>
</feature>
<feature type="region of interest" description="Disordered" evidence="2">
    <location>
        <begin position="1038"/>
        <end position="1057"/>
    </location>
</feature>
<keyword evidence="3" id="KW-0812">Transmembrane</keyword>
<dbReference type="Pfam" id="PF08628">
    <property type="entry name" value="Nexin_C"/>
    <property type="match status" value="1"/>
</dbReference>
<dbReference type="Proteomes" id="UP001375240">
    <property type="component" value="Unassembled WGS sequence"/>
</dbReference>
<feature type="compositionally biased region" description="Low complexity" evidence="2">
    <location>
        <begin position="875"/>
        <end position="887"/>
    </location>
</feature>
<feature type="compositionally biased region" description="Basic and acidic residues" evidence="2">
    <location>
        <begin position="1044"/>
        <end position="1057"/>
    </location>
</feature>
<evidence type="ECO:0000313" key="6">
    <source>
        <dbReference type="Proteomes" id="UP001375240"/>
    </source>
</evidence>
<name>A0AAV9V8I0_9PEZI</name>
<gene>
    <name evidence="5" type="ORF">TWF696_004173</name>
</gene>
<keyword evidence="6" id="KW-1185">Reference proteome</keyword>
<feature type="compositionally biased region" description="Polar residues" evidence="2">
    <location>
        <begin position="463"/>
        <end position="486"/>
    </location>
</feature>
<feature type="region of interest" description="Disordered" evidence="2">
    <location>
        <begin position="458"/>
        <end position="603"/>
    </location>
</feature>
<dbReference type="InterPro" id="IPR036871">
    <property type="entry name" value="PX_dom_sf"/>
</dbReference>
<dbReference type="Gene3D" id="3.30.1520.10">
    <property type="entry name" value="Phox-like domain"/>
    <property type="match status" value="1"/>
</dbReference>
<evidence type="ECO:0000256" key="3">
    <source>
        <dbReference type="SAM" id="Phobius"/>
    </source>
</evidence>